<gene>
    <name evidence="2" type="primary">ABSGL_05932.1 scaffold 7611</name>
</gene>
<dbReference type="OrthoDB" id="7763451at2759"/>
<protein>
    <recommendedName>
        <fullName evidence="4">RRM domain-containing protein</fullName>
    </recommendedName>
</protein>
<dbReference type="AlphaFoldDB" id="A0A168NC63"/>
<dbReference type="GO" id="GO:0003676">
    <property type="term" value="F:nucleic acid binding"/>
    <property type="evidence" value="ECO:0007669"/>
    <property type="project" value="InterPro"/>
</dbReference>
<feature type="region of interest" description="Disordered" evidence="1">
    <location>
        <begin position="234"/>
        <end position="286"/>
    </location>
</feature>
<dbReference type="InterPro" id="IPR012677">
    <property type="entry name" value="Nucleotide-bd_a/b_plait_sf"/>
</dbReference>
<proteinExistence type="predicted"/>
<dbReference type="PANTHER" id="PTHR32343">
    <property type="entry name" value="SERINE/ARGININE-RICH SPLICING FACTOR"/>
    <property type="match status" value="1"/>
</dbReference>
<dbReference type="Proteomes" id="UP000078561">
    <property type="component" value="Unassembled WGS sequence"/>
</dbReference>
<accession>A0A168NC63</accession>
<dbReference type="FunCoup" id="A0A168NC63">
    <property type="interactions" value="135"/>
</dbReference>
<reference evidence="2" key="1">
    <citation type="submission" date="2016-04" db="EMBL/GenBank/DDBJ databases">
        <authorList>
            <person name="Evans L.H."/>
            <person name="Alamgir A."/>
            <person name="Owens N."/>
            <person name="Weber N.D."/>
            <person name="Virtaneva K."/>
            <person name="Barbian K."/>
            <person name="Babar A."/>
            <person name="Rosenke K."/>
        </authorList>
    </citation>
    <scope>NUCLEOTIDE SEQUENCE [LARGE SCALE GENOMIC DNA]</scope>
    <source>
        <strain evidence="2">CBS 101.48</strain>
    </source>
</reference>
<feature type="compositionally biased region" description="Polar residues" evidence="1">
    <location>
        <begin position="269"/>
        <end position="286"/>
    </location>
</feature>
<sequence>MLNWTAIELPGTPSPNYVLVNNISLKSSDKNVKEFFLFCGKIKEFEMQIDEDGASQVALIHFERDSAARTASLLSHALIDESHISASPYFSSSFSFDDKSSDDGSETSMSQEGKPKTAILAEILANGYILQDQVVAKGLQYDNQYRFSTTLAGYLTTLQSNVKQFDEHYRIWDKAVEMDQKFKIQEKMELALKKAQEALNTPTGQKIHGLANQTMAHIAAVHYEAKRIQGTKVGAQTNEEDHDGPSTLEVEELTHTEPTNDHPQHEEPLSTSNSTTTMPSVITGSA</sequence>
<feature type="compositionally biased region" description="Basic and acidic residues" evidence="1">
    <location>
        <begin position="252"/>
        <end position="268"/>
    </location>
</feature>
<dbReference type="STRING" id="4829.A0A168NC63"/>
<dbReference type="InParanoid" id="A0A168NC63"/>
<dbReference type="Gene3D" id="3.30.70.330">
    <property type="match status" value="1"/>
</dbReference>
<dbReference type="OMA" id="HSASICR"/>
<dbReference type="InterPro" id="IPR035979">
    <property type="entry name" value="RBD_domain_sf"/>
</dbReference>
<dbReference type="SUPFAM" id="SSF54928">
    <property type="entry name" value="RNA-binding domain, RBD"/>
    <property type="match status" value="1"/>
</dbReference>
<evidence type="ECO:0000313" key="3">
    <source>
        <dbReference type="Proteomes" id="UP000078561"/>
    </source>
</evidence>
<evidence type="ECO:0008006" key="4">
    <source>
        <dbReference type="Google" id="ProtNLM"/>
    </source>
</evidence>
<dbReference type="EMBL" id="LT553181">
    <property type="protein sequence ID" value="SAM00251.1"/>
    <property type="molecule type" value="Genomic_DNA"/>
</dbReference>
<name>A0A168NC63_ABSGL</name>
<keyword evidence="3" id="KW-1185">Reference proteome</keyword>
<dbReference type="PANTHER" id="PTHR32343:SF10">
    <property type="entry name" value="RNA-BINDING REGION RNP-1 DOMAIN-CONTAINING PROTEIN"/>
    <property type="match status" value="1"/>
</dbReference>
<evidence type="ECO:0000313" key="2">
    <source>
        <dbReference type="EMBL" id="SAM00251.1"/>
    </source>
</evidence>
<evidence type="ECO:0000256" key="1">
    <source>
        <dbReference type="SAM" id="MobiDB-lite"/>
    </source>
</evidence>
<organism evidence="2">
    <name type="scientific">Absidia glauca</name>
    <name type="common">Pin mould</name>
    <dbReference type="NCBI Taxonomy" id="4829"/>
    <lineage>
        <taxon>Eukaryota</taxon>
        <taxon>Fungi</taxon>
        <taxon>Fungi incertae sedis</taxon>
        <taxon>Mucoromycota</taxon>
        <taxon>Mucoromycotina</taxon>
        <taxon>Mucoromycetes</taxon>
        <taxon>Mucorales</taxon>
        <taxon>Cunninghamellaceae</taxon>
        <taxon>Absidia</taxon>
    </lineage>
</organism>